<name>K2FXE3_9BACT</name>
<proteinExistence type="predicted"/>
<accession>K2FXE3</accession>
<dbReference type="CDD" id="cd00090">
    <property type="entry name" value="HTH_ARSR"/>
    <property type="match status" value="1"/>
</dbReference>
<dbReference type="PANTHER" id="PTHR30595:SF6">
    <property type="entry name" value="SCHLAFEN ALBA-2 DOMAIN-CONTAINING PROTEIN"/>
    <property type="match status" value="1"/>
</dbReference>
<dbReference type="Pfam" id="PF13730">
    <property type="entry name" value="HTH_36"/>
    <property type="match status" value="1"/>
</dbReference>
<dbReference type="InterPro" id="IPR036388">
    <property type="entry name" value="WH-like_DNA-bd_sf"/>
</dbReference>
<dbReference type="AlphaFoldDB" id="K2FXE3"/>
<dbReference type="InterPro" id="IPR000485">
    <property type="entry name" value="AsnC-type_HTH_dom"/>
</dbReference>
<dbReference type="EMBL" id="AMFJ01000462">
    <property type="protein sequence ID" value="EKE27613.1"/>
    <property type="molecule type" value="Genomic_DNA"/>
</dbReference>
<dbReference type="Gene3D" id="3.30.565.60">
    <property type="match status" value="1"/>
</dbReference>
<dbReference type="SUPFAM" id="SSF46785">
    <property type="entry name" value="Winged helix' DNA-binding domain"/>
    <property type="match status" value="1"/>
</dbReference>
<dbReference type="PANTHER" id="PTHR30595">
    <property type="entry name" value="GLPR-RELATED TRANSCRIPTIONAL REPRESSOR"/>
    <property type="match status" value="1"/>
</dbReference>
<dbReference type="Gene3D" id="3.30.950.30">
    <property type="entry name" value="Schlafen, AAA domain"/>
    <property type="match status" value="1"/>
</dbReference>
<reference evidence="1" key="1">
    <citation type="journal article" date="2012" name="Science">
        <title>Fermentation, hydrogen, and sulfur metabolism in multiple uncultivated bacterial phyla.</title>
        <authorList>
            <person name="Wrighton K.C."/>
            <person name="Thomas B.C."/>
            <person name="Sharon I."/>
            <person name="Miller C.S."/>
            <person name="Castelle C.J."/>
            <person name="VerBerkmoes N.C."/>
            <person name="Wilkins M.J."/>
            <person name="Hettich R.L."/>
            <person name="Lipton M.S."/>
            <person name="Williams K.H."/>
            <person name="Long P.E."/>
            <person name="Banfield J.F."/>
        </authorList>
    </citation>
    <scope>NUCLEOTIDE SEQUENCE [LARGE SCALE GENOMIC DNA]</scope>
</reference>
<dbReference type="InterPro" id="IPR038461">
    <property type="entry name" value="Schlafen_AlbA_2_dom_sf"/>
</dbReference>
<organism evidence="1">
    <name type="scientific">uncultured bacterium</name>
    <name type="common">gcode 4</name>
    <dbReference type="NCBI Taxonomy" id="1234023"/>
    <lineage>
        <taxon>Bacteria</taxon>
        <taxon>environmental samples</taxon>
    </lineage>
</organism>
<dbReference type="Pfam" id="PF13749">
    <property type="entry name" value="HATPase_c_4"/>
    <property type="match status" value="1"/>
</dbReference>
<protein>
    <submittedName>
        <fullName evidence="1">Uncharacterized protein</fullName>
    </submittedName>
</protein>
<dbReference type="InterPro" id="IPR038475">
    <property type="entry name" value="RecG_C_sf"/>
</dbReference>
<dbReference type="InterPro" id="IPR011991">
    <property type="entry name" value="ArsR-like_HTH"/>
</dbReference>
<dbReference type="Gene3D" id="1.10.10.10">
    <property type="entry name" value="Winged helix-like DNA-binding domain superfamily/Winged helix DNA-binding domain"/>
    <property type="match status" value="1"/>
</dbReference>
<comment type="caution">
    <text evidence="1">The sequence shown here is derived from an EMBL/GenBank/DDBJ whole genome shotgun (WGS) entry which is preliminary data.</text>
</comment>
<dbReference type="PRINTS" id="PR00033">
    <property type="entry name" value="HTHASNC"/>
</dbReference>
<evidence type="ECO:0000313" key="1">
    <source>
        <dbReference type="EMBL" id="EKE27613.1"/>
    </source>
</evidence>
<sequence>MNSLSKENSQLTKNFILSSAEWIHFERKWIEVSLSKLANSIIGMLNAEWWVIVLWINNWNIQDLNSLSNTKLNDFRQIMANEILPPCNVKIEEITVDWVLIFIYHIEPEYERVFKRKGNENIYLRIWDETRELSRDEVQKLEYDRNLRSFEDQTRLDFVESDFRMTVLDFYKEKMSFVGDYRDLLVNRNLAIHKNWNYLYKNSAILLFSEDPEKYIPSASLRYIRYDWTYMKTWVSLNIIKDERFHGCIPLIIETIKRFMKNVLKDFYFLDIEQWKFIKVSEYPEDAWLEWIINALTHRSYNLQWNVIYIKHYSDRLEISNSWPLPSFVTIENILNTRFSRNPRIARVLYEMWYVRELNEWVKRIFESMEKYFLAKPEYKDEHNIVTLILKNNIAFDDRMISLDIRNKIEKSLSTLARSEQIIMINLLKKWKQTVKELSKDLGLKDRTIRENIKKLEEKGLIIRNARSPRDPNTFYTIW</sequence>
<dbReference type="InterPro" id="IPR036390">
    <property type="entry name" value="WH_DNA-bd_sf"/>
</dbReference>
<gene>
    <name evidence="1" type="ORF">ACD_3C00188G0029</name>
</gene>
<dbReference type="GO" id="GO:0043565">
    <property type="term" value="F:sequence-specific DNA binding"/>
    <property type="evidence" value="ECO:0007669"/>
    <property type="project" value="InterPro"/>
</dbReference>